<dbReference type="InterPro" id="IPR038279">
    <property type="entry name" value="Ndc10_dom2_sf"/>
</dbReference>
<organism evidence="2 3">
    <name type="scientific">Entomortierella parvispora</name>
    <dbReference type="NCBI Taxonomy" id="205924"/>
    <lineage>
        <taxon>Eukaryota</taxon>
        <taxon>Fungi</taxon>
        <taxon>Fungi incertae sedis</taxon>
        <taxon>Mucoromycota</taxon>
        <taxon>Mortierellomycotina</taxon>
        <taxon>Mortierellomycetes</taxon>
        <taxon>Mortierellales</taxon>
        <taxon>Mortierellaceae</taxon>
        <taxon>Entomortierella</taxon>
    </lineage>
</organism>
<sequence length="254" mass="30336">MAHFNHMDKPYFIERDLVTPPLDLQRQVSPWIEKVFDDPRIKRLASSWIKTCDEEMEGGDTNVASETDVWWKMNEEDVEGDRCDHGHVSNTYEHGSIVDLIAFLKLMVRMRRFILQDSVIRRWNINNILRSGTSLECGKTSMQQLQQGYQMQLQLRQFEQKQHNRMDGTRMAENVLPPLRRKPGNQWRIQREIQQPDRQQQHHRQQDRQQYQQQSQQRSQQQGQQLDQQRGQGQDQQQGEQQIQGQGQQQQEFQ</sequence>
<reference evidence="2" key="2">
    <citation type="journal article" date="2022" name="Microbiol. Resour. Announc.">
        <title>Whole-Genome Sequence of Entomortierella parvispora E1425, a Mucoromycotan Fungus Associated with Burkholderiaceae-Related Endosymbiotic Bacteria.</title>
        <authorList>
            <person name="Herlambang A."/>
            <person name="Guo Y."/>
            <person name="Takashima Y."/>
            <person name="Narisawa K."/>
            <person name="Ohta H."/>
            <person name="Nishizawa T."/>
        </authorList>
    </citation>
    <scope>NUCLEOTIDE SEQUENCE</scope>
    <source>
        <strain evidence="2">E1425</strain>
    </source>
</reference>
<dbReference type="Gene3D" id="1.10.443.20">
    <property type="entry name" value="Centromere DNA-binding protein complex CBF3 subunit, domain 2"/>
    <property type="match status" value="1"/>
</dbReference>
<evidence type="ECO:0000256" key="1">
    <source>
        <dbReference type="SAM" id="MobiDB-lite"/>
    </source>
</evidence>
<name>A0A9P3H8F2_9FUNG</name>
<feature type="region of interest" description="Disordered" evidence="1">
    <location>
        <begin position="163"/>
        <end position="254"/>
    </location>
</feature>
<protein>
    <submittedName>
        <fullName evidence="2">Uncharacterized protein</fullName>
    </submittedName>
</protein>
<evidence type="ECO:0000313" key="3">
    <source>
        <dbReference type="Proteomes" id="UP000827284"/>
    </source>
</evidence>
<reference evidence="2" key="1">
    <citation type="submission" date="2021-11" db="EMBL/GenBank/DDBJ databases">
        <authorList>
            <person name="Herlambang A."/>
            <person name="Guo Y."/>
            <person name="Takashima Y."/>
            <person name="Nishizawa T."/>
        </authorList>
    </citation>
    <scope>NUCLEOTIDE SEQUENCE</scope>
    <source>
        <strain evidence="2">E1425</strain>
    </source>
</reference>
<dbReference type="GO" id="GO:0003677">
    <property type="term" value="F:DNA binding"/>
    <property type="evidence" value="ECO:0007669"/>
    <property type="project" value="InterPro"/>
</dbReference>
<dbReference type="AlphaFoldDB" id="A0A9P3H8F2"/>
<dbReference type="OrthoDB" id="2415218at2759"/>
<evidence type="ECO:0000313" key="2">
    <source>
        <dbReference type="EMBL" id="GJJ71713.1"/>
    </source>
</evidence>
<keyword evidence="3" id="KW-1185">Reference proteome</keyword>
<dbReference type="Proteomes" id="UP000827284">
    <property type="component" value="Unassembled WGS sequence"/>
</dbReference>
<comment type="caution">
    <text evidence="2">The sequence shown here is derived from an EMBL/GenBank/DDBJ whole genome shotgun (WGS) entry which is preliminary data.</text>
</comment>
<proteinExistence type="predicted"/>
<dbReference type="EMBL" id="BQFW01000006">
    <property type="protein sequence ID" value="GJJ71713.1"/>
    <property type="molecule type" value="Genomic_DNA"/>
</dbReference>
<gene>
    <name evidence="2" type="ORF">EMPS_04070</name>
</gene>
<feature type="compositionally biased region" description="Low complexity" evidence="1">
    <location>
        <begin position="208"/>
        <end position="254"/>
    </location>
</feature>
<accession>A0A9P3H8F2</accession>